<evidence type="ECO:0000313" key="2">
    <source>
        <dbReference type="Proteomes" id="UP000887159"/>
    </source>
</evidence>
<dbReference type="EMBL" id="BMAU01021355">
    <property type="protein sequence ID" value="GFY20385.1"/>
    <property type="molecule type" value="Genomic_DNA"/>
</dbReference>
<dbReference type="Proteomes" id="UP000887159">
    <property type="component" value="Unassembled WGS sequence"/>
</dbReference>
<organism evidence="1 2">
    <name type="scientific">Trichonephila clavipes</name>
    <name type="common">Golden silk orbweaver</name>
    <name type="synonym">Nephila clavipes</name>
    <dbReference type="NCBI Taxonomy" id="2585209"/>
    <lineage>
        <taxon>Eukaryota</taxon>
        <taxon>Metazoa</taxon>
        <taxon>Ecdysozoa</taxon>
        <taxon>Arthropoda</taxon>
        <taxon>Chelicerata</taxon>
        <taxon>Arachnida</taxon>
        <taxon>Araneae</taxon>
        <taxon>Araneomorphae</taxon>
        <taxon>Entelegynae</taxon>
        <taxon>Araneoidea</taxon>
        <taxon>Nephilidae</taxon>
        <taxon>Trichonephila</taxon>
    </lineage>
</organism>
<accession>A0A8X6SZR9</accession>
<protein>
    <submittedName>
        <fullName evidence="1">Uncharacterized protein</fullName>
    </submittedName>
</protein>
<gene>
    <name evidence="1" type="ORF">TNCV_210171</name>
</gene>
<dbReference type="AlphaFoldDB" id="A0A8X6SZR9"/>
<proteinExistence type="predicted"/>
<evidence type="ECO:0000313" key="1">
    <source>
        <dbReference type="EMBL" id="GFY20385.1"/>
    </source>
</evidence>
<keyword evidence="2" id="KW-1185">Reference proteome</keyword>
<reference evidence="1" key="1">
    <citation type="submission" date="2020-08" db="EMBL/GenBank/DDBJ databases">
        <title>Multicomponent nature underlies the extraordinary mechanical properties of spider dragline silk.</title>
        <authorList>
            <person name="Kono N."/>
            <person name="Nakamura H."/>
            <person name="Mori M."/>
            <person name="Yoshida Y."/>
            <person name="Ohtoshi R."/>
            <person name="Malay A.D."/>
            <person name="Moran D.A.P."/>
            <person name="Tomita M."/>
            <person name="Numata K."/>
            <person name="Arakawa K."/>
        </authorList>
    </citation>
    <scope>NUCLEOTIDE SEQUENCE</scope>
</reference>
<sequence>MLWVSVYRKKCHQTSCKSGVSLLSEGRPRCANLISITAENESRFVTKDDLVSFYCSLIPSCATPLQTEASVSGCDWQHA</sequence>
<name>A0A8X6SZR9_TRICX</name>
<comment type="caution">
    <text evidence="1">The sequence shown here is derived from an EMBL/GenBank/DDBJ whole genome shotgun (WGS) entry which is preliminary data.</text>
</comment>